<evidence type="ECO:0000313" key="10">
    <source>
        <dbReference type="Proteomes" id="UP001247754"/>
    </source>
</evidence>
<feature type="domain" description="L,D-TPase catalytic" evidence="8">
    <location>
        <begin position="33"/>
        <end position="166"/>
    </location>
</feature>
<dbReference type="RefSeq" id="WP_310456871.1">
    <property type="nucleotide sequence ID" value="NZ_JAVKPH010000007.1"/>
</dbReference>
<evidence type="ECO:0000256" key="1">
    <source>
        <dbReference type="ARBA" id="ARBA00004752"/>
    </source>
</evidence>
<evidence type="ECO:0000256" key="3">
    <source>
        <dbReference type="ARBA" id="ARBA00022679"/>
    </source>
</evidence>
<dbReference type="Gene3D" id="2.40.440.10">
    <property type="entry name" value="L,D-transpeptidase catalytic domain-like"/>
    <property type="match status" value="1"/>
</dbReference>
<dbReference type="Proteomes" id="UP001247754">
    <property type="component" value="Unassembled WGS sequence"/>
</dbReference>
<comment type="pathway">
    <text evidence="1 7">Cell wall biogenesis; peptidoglycan biosynthesis.</text>
</comment>
<dbReference type="PROSITE" id="PS52029">
    <property type="entry name" value="LD_TPASE"/>
    <property type="match status" value="1"/>
</dbReference>
<evidence type="ECO:0000256" key="7">
    <source>
        <dbReference type="PROSITE-ProRule" id="PRU01373"/>
    </source>
</evidence>
<evidence type="ECO:0000259" key="8">
    <source>
        <dbReference type="PROSITE" id="PS52029"/>
    </source>
</evidence>
<evidence type="ECO:0000256" key="2">
    <source>
        <dbReference type="ARBA" id="ARBA00005992"/>
    </source>
</evidence>
<organism evidence="9 10">
    <name type="scientific">Ruixingdingia sedimenti</name>
    <dbReference type="NCBI Taxonomy" id="3073604"/>
    <lineage>
        <taxon>Bacteria</taxon>
        <taxon>Pseudomonadati</taxon>
        <taxon>Pseudomonadota</taxon>
        <taxon>Alphaproteobacteria</taxon>
        <taxon>Rhodobacterales</taxon>
        <taxon>Paracoccaceae</taxon>
        <taxon>Ruixingdingia</taxon>
    </lineage>
</organism>
<keyword evidence="4 7" id="KW-0133">Cell shape</keyword>
<dbReference type="InterPro" id="IPR038063">
    <property type="entry name" value="Transpep_catalytic_dom"/>
</dbReference>
<dbReference type="PROSITE" id="PS51257">
    <property type="entry name" value="PROKAR_LIPOPROTEIN"/>
    <property type="match status" value="1"/>
</dbReference>
<evidence type="ECO:0000256" key="6">
    <source>
        <dbReference type="ARBA" id="ARBA00023316"/>
    </source>
</evidence>
<feature type="active site" description="Proton donor/acceptor" evidence="7">
    <location>
        <position position="123"/>
    </location>
</feature>
<name>A0ABU1F6Y7_9RHOB</name>
<dbReference type="SUPFAM" id="SSF141523">
    <property type="entry name" value="L,D-transpeptidase catalytic domain-like"/>
    <property type="match status" value="1"/>
</dbReference>
<sequence length="167" mass="18649">MWFFRVLLVLAVAFGLTACGSGKFKRYHGPEVTRIEVHKSARRMYLLHHNEVLKSYRIGLGSNPVGHKQREGDGRTPEGIYFIDRQNPNSNFHLSVGISYPRPVDVEVARAAGVSPGGDIFIHGRAGKHTARGRGVDWTDGCIAVTDREMEEIYSMVRLSTPVVIYP</sequence>
<dbReference type="InterPro" id="IPR005490">
    <property type="entry name" value="LD_TPept_cat_dom"/>
</dbReference>
<proteinExistence type="inferred from homology"/>
<feature type="active site" description="Nucleophile" evidence="7">
    <location>
        <position position="142"/>
    </location>
</feature>
<evidence type="ECO:0000256" key="4">
    <source>
        <dbReference type="ARBA" id="ARBA00022960"/>
    </source>
</evidence>
<reference evidence="9 10" key="1">
    <citation type="submission" date="2023-09" db="EMBL/GenBank/DDBJ databases">
        <title>Xinfangfangia sedmenti sp. nov., isolated the sedment.</title>
        <authorList>
            <person name="Xu L."/>
        </authorList>
    </citation>
    <scope>NUCLEOTIDE SEQUENCE [LARGE SCALE GENOMIC DNA]</scope>
    <source>
        <strain evidence="9 10">LG-4</strain>
    </source>
</reference>
<keyword evidence="5 7" id="KW-0573">Peptidoglycan synthesis</keyword>
<dbReference type="PANTHER" id="PTHR36699">
    <property type="entry name" value="LD-TRANSPEPTIDASE"/>
    <property type="match status" value="1"/>
</dbReference>
<keyword evidence="10" id="KW-1185">Reference proteome</keyword>
<accession>A0ABU1F6Y7</accession>
<evidence type="ECO:0000313" key="9">
    <source>
        <dbReference type="EMBL" id="MDR5652626.1"/>
    </source>
</evidence>
<dbReference type="CDD" id="cd16913">
    <property type="entry name" value="YkuD_like"/>
    <property type="match status" value="1"/>
</dbReference>
<gene>
    <name evidence="9" type="ORF">RGD00_08430</name>
</gene>
<comment type="similarity">
    <text evidence="2">Belongs to the YkuD family.</text>
</comment>
<dbReference type="EMBL" id="JAVKPH010000007">
    <property type="protein sequence ID" value="MDR5652626.1"/>
    <property type="molecule type" value="Genomic_DNA"/>
</dbReference>
<dbReference type="Pfam" id="PF03734">
    <property type="entry name" value="YkuD"/>
    <property type="match status" value="1"/>
</dbReference>
<comment type="caution">
    <text evidence="9">The sequence shown here is derived from an EMBL/GenBank/DDBJ whole genome shotgun (WGS) entry which is preliminary data.</text>
</comment>
<keyword evidence="6 7" id="KW-0961">Cell wall biogenesis/degradation</keyword>
<dbReference type="PANTHER" id="PTHR36699:SF1">
    <property type="entry name" value="L,D-TRANSPEPTIDASE YAFK-RELATED"/>
    <property type="match status" value="1"/>
</dbReference>
<keyword evidence="3" id="KW-0808">Transferase</keyword>
<evidence type="ECO:0000256" key="5">
    <source>
        <dbReference type="ARBA" id="ARBA00022984"/>
    </source>
</evidence>
<protein>
    <submittedName>
        <fullName evidence="9">L,D-transpeptidase family protein</fullName>
    </submittedName>
</protein>